<sequence length="210" mass="23549">MSQGVNATFNSSHKHRDLVPPVRRSANSSTECKSTDLAKNIRLCSKGADRKASCVSLLHRTDFSGQITYQGKCLSQSPHWILYTTLVLNIGFNHPFGFGTNDRLPPVLKHICGVRQELVLPSFSGPLNVRKNNLETGRVADPDVRRFHQNRLPESLSNNLPSNVNSYWDEITTSVQCWECCQWYGTTMRTQALNIMPNLLKSPRDIPAGP</sequence>
<feature type="compositionally biased region" description="Polar residues" evidence="1">
    <location>
        <begin position="1"/>
        <end position="11"/>
    </location>
</feature>
<protein>
    <submittedName>
        <fullName evidence="2">Uncharacterized protein</fullName>
    </submittedName>
</protein>
<dbReference type="EMBL" id="KL596770">
    <property type="protein sequence ID" value="KER25661.1"/>
    <property type="molecule type" value="Genomic_DNA"/>
</dbReference>
<gene>
    <name evidence="2" type="ORF">T265_06951</name>
</gene>
<proteinExistence type="predicted"/>
<dbReference type="Proteomes" id="UP000054324">
    <property type="component" value="Unassembled WGS sequence"/>
</dbReference>
<evidence type="ECO:0000256" key="1">
    <source>
        <dbReference type="SAM" id="MobiDB-lite"/>
    </source>
</evidence>
<accession>A0A074ZEJ0</accession>
<evidence type="ECO:0000313" key="2">
    <source>
        <dbReference type="EMBL" id="KER25661.1"/>
    </source>
</evidence>
<reference evidence="2 3" key="1">
    <citation type="submission" date="2013-11" db="EMBL/GenBank/DDBJ databases">
        <title>Opisthorchis viverrini - life in the bile duct.</title>
        <authorList>
            <person name="Young N.D."/>
            <person name="Nagarajan N."/>
            <person name="Lin S.J."/>
            <person name="Korhonen P.K."/>
            <person name="Jex A.R."/>
            <person name="Hall R.S."/>
            <person name="Safavi-Hemami H."/>
            <person name="Kaewkong W."/>
            <person name="Bertrand D."/>
            <person name="Gao S."/>
            <person name="Seet Q."/>
            <person name="Wongkham S."/>
            <person name="Teh B.T."/>
            <person name="Wongkham C."/>
            <person name="Intapan P.M."/>
            <person name="Maleewong W."/>
            <person name="Yang X."/>
            <person name="Hu M."/>
            <person name="Wang Z."/>
            <person name="Hofmann A."/>
            <person name="Sternberg P.W."/>
            <person name="Tan P."/>
            <person name="Wang J."/>
            <person name="Gasser R.B."/>
        </authorList>
    </citation>
    <scope>NUCLEOTIDE SEQUENCE [LARGE SCALE GENOMIC DNA]</scope>
</reference>
<name>A0A074ZEJ0_OPIVI</name>
<feature type="region of interest" description="Disordered" evidence="1">
    <location>
        <begin position="1"/>
        <end position="30"/>
    </location>
</feature>
<keyword evidence="3" id="KW-1185">Reference proteome</keyword>
<dbReference type="RefSeq" id="XP_009170618.1">
    <property type="nucleotide sequence ID" value="XM_009172354.1"/>
</dbReference>
<organism evidence="2 3">
    <name type="scientific">Opisthorchis viverrini</name>
    <name type="common">Southeast Asian liver fluke</name>
    <dbReference type="NCBI Taxonomy" id="6198"/>
    <lineage>
        <taxon>Eukaryota</taxon>
        <taxon>Metazoa</taxon>
        <taxon>Spiralia</taxon>
        <taxon>Lophotrochozoa</taxon>
        <taxon>Platyhelminthes</taxon>
        <taxon>Trematoda</taxon>
        <taxon>Digenea</taxon>
        <taxon>Opisthorchiida</taxon>
        <taxon>Opisthorchiata</taxon>
        <taxon>Opisthorchiidae</taxon>
        <taxon>Opisthorchis</taxon>
    </lineage>
</organism>
<dbReference type="KEGG" id="ovi:T265_06951"/>
<dbReference type="AlphaFoldDB" id="A0A074ZEJ0"/>
<dbReference type="CTD" id="20321130"/>
<evidence type="ECO:0000313" key="3">
    <source>
        <dbReference type="Proteomes" id="UP000054324"/>
    </source>
</evidence>
<dbReference type="GeneID" id="20321130"/>